<evidence type="ECO:0000256" key="13">
    <source>
        <dbReference type="ARBA" id="ARBA00023125"/>
    </source>
</evidence>
<dbReference type="EC" id="3.6.4.12" evidence="4"/>
<dbReference type="PANTHER" id="PTHR12604">
    <property type="entry name" value="KU AUTOANTIGEN DNA HELICASE"/>
    <property type="match status" value="1"/>
</dbReference>
<dbReference type="GO" id="GO:0005524">
    <property type="term" value="F:ATP binding"/>
    <property type="evidence" value="ECO:0007669"/>
    <property type="project" value="UniProtKB-KW"/>
</dbReference>
<dbReference type="FunFam" id="1.10.1600.10:FF:000002">
    <property type="entry name" value="X-ray repair cross-complementing protein 5"/>
    <property type="match status" value="1"/>
</dbReference>
<sequence>MPAKRAGYTVTMFVIDVSHTMGKMREVETPMEPGKPPRIVQMTNLEWALQFVLWKVQELIYHNRKTDMCGVVLAGTEGTRNIINDERPDEYLHVTEYIDIAHPTPDTLAKISALKPSSDTEGDPLDGVIVALNAQNNFLASKPSWSRKLIIVTDGENPIATSDYKSTIETMNQNEVVTSVVGVDFDDAEFGYQEPNKSENKVRAERFWRDKFVGRLNEGIYATCEYALQECARPESKEVKSAMGSTVLRVGDPDEHADQSITLTVRTSKATAIARPPSMKKFGRTDATPNEDAMDWEGQRAIQYAPVKMRTDLFIKDEQEDKAPEGDGSTEQKAIKTKDGVKVELDDDGEPIGVNYQELTTTAEEKDSSKRIVTDEHTQIAYKYGSTYIPVDKADFESLKTEKGMDIVGFIPQHTFRREWAMGEVYYIWGDTESGRMQIAFSSIVQAMLLNGLYAVIRMVTGNNYAPKIGIAVPRVMEKAHCLLWIQMPFAEDHRNYSFESLDRLFNKKGNRITKHQNLPTEEMMGAMSDLVDSMDLMEADQDEEGNRIPYFDTIYSYNPALHRVKQALFHAAVSPSLSTHPLGPPHPELVKYFDVPKRVAKLSKGPVEVCKKLFDIKQAAPRAIAKKENALVDDRENEPLLLGPAPAVPQQLRAPQATPSPSKPAKHGKDSDAEDTEEDELTNSPPKTSPSPKQANSSPRQIKSSPSRREVNLSSLAPGPSPGRVIKEDVEMKPEISIGTDTPLEDFKAAIARSGEDVVSDAVTQLGEVIKELVVVKHFPNRRKGELLEAMKFLRATCIKEDEIHAWNEFLRELKEVCLESDEGNRPFWDSLKALGPSMSLIGKSEVGEKVSRAATFRFVTQECPNRVPSLRSKTRSQSSFSKINIYRDTFLPLKTVAFGVSSLTRLLI</sequence>
<feature type="compositionally biased region" description="Low complexity" evidence="18">
    <location>
        <begin position="685"/>
        <end position="694"/>
    </location>
</feature>
<evidence type="ECO:0000313" key="21">
    <source>
        <dbReference type="Proteomes" id="UP000054097"/>
    </source>
</evidence>
<dbReference type="GO" id="GO:0003690">
    <property type="term" value="F:double-stranded DNA binding"/>
    <property type="evidence" value="ECO:0007669"/>
    <property type="project" value="TreeGrafter"/>
</dbReference>
<keyword evidence="6" id="KW-0158">Chromosome</keyword>
<name>A0A0C2X3B1_SERVB</name>
<dbReference type="InterPro" id="IPR016194">
    <property type="entry name" value="SPOC-like_C_dom_sf"/>
</dbReference>
<dbReference type="GO" id="GO:0003684">
    <property type="term" value="F:damaged DNA binding"/>
    <property type="evidence" value="ECO:0007669"/>
    <property type="project" value="InterPro"/>
</dbReference>
<evidence type="ECO:0000256" key="15">
    <source>
        <dbReference type="ARBA" id="ARBA00023204"/>
    </source>
</evidence>
<keyword evidence="16" id="KW-0539">Nucleus</keyword>
<dbReference type="Gene3D" id="2.40.290.10">
    <property type="match status" value="1"/>
</dbReference>
<dbReference type="OrthoDB" id="30826at2759"/>
<gene>
    <name evidence="20" type="ORF">M408DRAFT_185407</name>
</gene>
<dbReference type="GO" id="GO:0000781">
    <property type="term" value="C:chromosome, telomeric region"/>
    <property type="evidence" value="ECO:0007669"/>
    <property type="project" value="UniProtKB-SubCell"/>
</dbReference>
<dbReference type="InterPro" id="IPR036494">
    <property type="entry name" value="Ku_C_sf"/>
</dbReference>
<evidence type="ECO:0000256" key="17">
    <source>
        <dbReference type="ARBA" id="ARBA00031847"/>
    </source>
</evidence>
<evidence type="ECO:0000256" key="11">
    <source>
        <dbReference type="ARBA" id="ARBA00022840"/>
    </source>
</evidence>
<evidence type="ECO:0000256" key="6">
    <source>
        <dbReference type="ARBA" id="ARBA00022454"/>
    </source>
</evidence>
<comment type="similarity">
    <text evidence="3">Belongs to the ku80 family.</text>
</comment>
<keyword evidence="13" id="KW-0238">DNA-binding</keyword>
<evidence type="ECO:0000256" key="1">
    <source>
        <dbReference type="ARBA" id="ARBA00004123"/>
    </source>
</evidence>
<dbReference type="STRING" id="933852.A0A0C2X3B1"/>
<keyword evidence="15" id="KW-0234">DNA repair</keyword>
<dbReference type="GO" id="GO:0016787">
    <property type="term" value="F:hydrolase activity"/>
    <property type="evidence" value="ECO:0007669"/>
    <property type="project" value="UniProtKB-KW"/>
</dbReference>
<dbReference type="GO" id="GO:0000723">
    <property type="term" value="P:telomere maintenance"/>
    <property type="evidence" value="ECO:0007669"/>
    <property type="project" value="InterPro"/>
</dbReference>
<feature type="compositionally biased region" description="Polar residues" evidence="18">
    <location>
        <begin position="695"/>
        <end position="706"/>
    </location>
</feature>
<keyword evidence="9" id="KW-0378">Hydrolase</keyword>
<dbReference type="Gene3D" id="1.25.40.240">
    <property type="entry name" value="Ku, C-terminal domain"/>
    <property type="match status" value="1"/>
</dbReference>
<keyword evidence="10" id="KW-0347">Helicase</keyword>
<evidence type="ECO:0000256" key="18">
    <source>
        <dbReference type="SAM" id="MobiDB-lite"/>
    </source>
</evidence>
<evidence type="ECO:0000256" key="7">
    <source>
        <dbReference type="ARBA" id="ARBA00022741"/>
    </source>
</evidence>
<evidence type="ECO:0000256" key="3">
    <source>
        <dbReference type="ARBA" id="ARBA00007726"/>
    </source>
</evidence>
<dbReference type="SUPFAM" id="SSF100939">
    <property type="entry name" value="SPOC domain-like"/>
    <property type="match status" value="1"/>
</dbReference>
<keyword evidence="11" id="KW-0067">ATP-binding</keyword>
<keyword evidence="21" id="KW-1185">Reference proteome</keyword>
<dbReference type="EMBL" id="KN824279">
    <property type="protein sequence ID" value="KIM32698.1"/>
    <property type="molecule type" value="Genomic_DNA"/>
</dbReference>
<dbReference type="AlphaFoldDB" id="A0A0C2X3B1"/>
<dbReference type="CDD" id="cd00873">
    <property type="entry name" value="KU80"/>
    <property type="match status" value="1"/>
</dbReference>
<evidence type="ECO:0000256" key="16">
    <source>
        <dbReference type="ARBA" id="ARBA00023242"/>
    </source>
</evidence>
<protein>
    <recommendedName>
        <fullName evidence="5">ATP-dependent DNA helicase II subunit 2</fullName>
        <ecNumber evidence="4">3.6.4.12</ecNumber>
    </recommendedName>
    <alternativeName>
        <fullName evidence="17">ATP-dependent DNA helicase II subunit Ku80</fullName>
    </alternativeName>
</protein>
<dbReference type="SUPFAM" id="SSF53300">
    <property type="entry name" value="vWA-like"/>
    <property type="match status" value="1"/>
</dbReference>
<dbReference type="InterPro" id="IPR005161">
    <property type="entry name" value="Ku_N"/>
</dbReference>
<dbReference type="GO" id="GO:0043564">
    <property type="term" value="C:Ku70:Ku80 complex"/>
    <property type="evidence" value="ECO:0007669"/>
    <property type="project" value="InterPro"/>
</dbReference>
<dbReference type="Proteomes" id="UP000054097">
    <property type="component" value="Unassembled WGS sequence"/>
</dbReference>
<feature type="compositionally biased region" description="Acidic residues" evidence="18">
    <location>
        <begin position="673"/>
        <end position="682"/>
    </location>
</feature>
<dbReference type="Gene3D" id="1.10.1600.10">
    <property type="match status" value="1"/>
</dbReference>
<evidence type="ECO:0000313" key="20">
    <source>
        <dbReference type="EMBL" id="KIM32698.1"/>
    </source>
</evidence>
<dbReference type="SUPFAM" id="SSF101420">
    <property type="entry name" value="C-terminal domain of Ku80"/>
    <property type="match status" value="1"/>
</dbReference>
<feature type="domain" description="Ku" evidence="19">
    <location>
        <begin position="370"/>
        <end position="505"/>
    </location>
</feature>
<accession>A0A0C2X3B1</accession>
<keyword evidence="7" id="KW-0547">Nucleotide-binding</keyword>
<keyword evidence="12" id="KW-0779">Telomere</keyword>
<evidence type="ECO:0000256" key="9">
    <source>
        <dbReference type="ARBA" id="ARBA00022801"/>
    </source>
</evidence>
<dbReference type="Pfam" id="PF02735">
    <property type="entry name" value="Ku"/>
    <property type="match status" value="1"/>
</dbReference>
<evidence type="ECO:0000256" key="10">
    <source>
        <dbReference type="ARBA" id="ARBA00022806"/>
    </source>
</evidence>
<dbReference type="InterPro" id="IPR036465">
    <property type="entry name" value="vWFA_dom_sf"/>
</dbReference>
<feature type="region of interest" description="Disordered" evidence="18">
    <location>
        <begin position="640"/>
        <end position="730"/>
    </location>
</feature>
<dbReference type="InterPro" id="IPR006164">
    <property type="entry name" value="DNA_bd_Ku70/Ku80"/>
</dbReference>
<proteinExistence type="inferred from homology"/>
<dbReference type="PANTHER" id="PTHR12604:SF4">
    <property type="entry name" value="X-RAY REPAIR CROSS-COMPLEMENTING PROTEIN 5"/>
    <property type="match status" value="1"/>
</dbReference>
<dbReference type="HOGENOM" id="CLU_010975_1_0_1"/>
<dbReference type="GO" id="GO:0042162">
    <property type="term" value="F:telomeric DNA binding"/>
    <property type="evidence" value="ECO:0007669"/>
    <property type="project" value="InterPro"/>
</dbReference>
<evidence type="ECO:0000256" key="8">
    <source>
        <dbReference type="ARBA" id="ARBA00022763"/>
    </source>
</evidence>
<dbReference type="InterPro" id="IPR014893">
    <property type="entry name" value="Ku_PK_bind"/>
</dbReference>
<evidence type="ECO:0000256" key="14">
    <source>
        <dbReference type="ARBA" id="ARBA00023172"/>
    </source>
</evidence>
<organism evidence="20 21">
    <name type="scientific">Serendipita vermifera MAFF 305830</name>
    <dbReference type="NCBI Taxonomy" id="933852"/>
    <lineage>
        <taxon>Eukaryota</taxon>
        <taxon>Fungi</taxon>
        <taxon>Dikarya</taxon>
        <taxon>Basidiomycota</taxon>
        <taxon>Agaricomycotina</taxon>
        <taxon>Agaricomycetes</taxon>
        <taxon>Sebacinales</taxon>
        <taxon>Serendipitaceae</taxon>
        <taxon>Serendipita</taxon>
    </lineage>
</organism>
<dbReference type="Pfam" id="PF08785">
    <property type="entry name" value="Ku_PK_bind"/>
    <property type="match status" value="1"/>
</dbReference>
<dbReference type="Gene3D" id="3.40.50.410">
    <property type="entry name" value="von Willebrand factor, type A domain"/>
    <property type="match status" value="1"/>
</dbReference>
<dbReference type="Pfam" id="PF03731">
    <property type="entry name" value="Ku_N"/>
    <property type="match status" value="1"/>
</dbReference>
<evidence type="ECO:0000256" key="12">
    <source>
        <dbReference type="ARBA" id="ARBA00022895"/>
    </source>
</evidence>
<reference evidence="21" key="2">
    <citation type="submission" date="2015-01" db="EMBL/GenBank/DDBJ databases">
        <title>Evolutionary Origins and Diversification of the Mycorrhizal Mutualists.</title>
        <authorList>
            <consortium name="DOE Joint Genome Institute"/>
            <consortium name="Mycorrhizal Genomics Consortium"/>
            <person name="Kohler A."/>
            <person name="Kuo A."/>
            <person name="Nagy L.G."/>
            <person name="Floudas D."/>
            <person name="Copeland A."/>
            <person name="Barry K.W."/>
            <person name="Cichocki N."/>
            <person name="Veneault-Fourrey C."/>
            <person name="LaButti K."/>
            <person name="Lindquist E.A."/>
            <person name="Lipzen A."/>
            <person name="Lundell T."/>
            <person name="Morin E."/>
            <person name="Murat C."/>
            <person name="Riley R."/>
            <person name="Ohm R."/>
            <person name="Sun H."/>
            <person name="Tunlid A."/>
            <person name="Henrissat B."/>
            <person name="Grigoriev I.V."/>
            <person name="Hibbett D.S."/>
            <person name="Martin F."/>
        </authorList>
    </citation>
    <scope>NUCLEOTIDE SEQUENCE [LARGE SCALE GENOMIC DNA]</scope>
    <source>
        <strain evidence="21">MAFF 305830</strain>
    </source>
</reference>
<dbReference type="GO" id="GO:0003678">
    <property type="term" value="F:DNA helicase activity"/>
    <property type="evidence" value="ECO:0007669"/>
    <property type="project" value="UniProtKB-EC"/>
</dbReference>
<keyword evidence="14" id="KW-0233">DNA recombination</keyword>
<dbReference type="InterPro" id="IPR024193">
    <property type="entry name" value="Ku80"/>
</dbReference>
<keyword evidence="8" id="KW-0227">DNA damage</keyword>
<reference evidence="20 21" key="1">
    <citation type="submission" date="2014-04" db="EMBL/GenBank/DDBJ databases">
        <authorList>
            <consortium name="DOE Joint Genome Institute"/>
            <person name="Kuo A."/>
            <person name="Zuccaro A."/>
            <person name="Kohler A."/>
            <person name="Nagy L.G."/>
            <person name="Floudas D."/>
            <person name="Copeland A."/>
            <person name="Barry K.W."/>
            <person name="Cichocki N."/>
            <person name="Veneault-Fourrey C."/>
            <person name="LaButti K."/>
            <person name="Lindquist E.A."/>
            <person name="Lipzen A."/>
            <person name="Lundell T."/>
            <person name="Morin E."/>
            <person name="Murat C."/>
            <person name="Sun H."/>
            <person name="Tunlid A."/>
            <person name="Henrissat B."/>
            <person name="Grigoriev I.V."/>
            <person name="Hibbett D.S."/>
            <person name="Martin F."/>
            <person name="Nordberg H.P."/>
            <person name="Cantor M.N."/>
            <person name="Hua S.X."/>
        </authorList>
    </citation>
    <scope>NUCLEOTIDE SEQUENCE [LARGE SCALE GENOMIC DNA]</scope>
    <source>
        <strain evidence="20 21">MAFF 305830</strain>
    </source>
</reference>
<dbReference type="GO" id="GO:0006310">
    <property type="term" value="P:DNA recombination"/>
    <property type="evidence" value="ECO:0007669"/>
    <property type="project" value="UniProtKB-KW"/>
</dbReference>
<dbReference type="SMART" id="SM00559">
    <property type="entry name" value="Ku78"/>
    <property type="match status" value="1"/>
</dbReference>
<evidence type="ECO:0000256" key="2">
    <source>
        <dbReference type="ARBA" id="ARBA00004574"/>
    </source>
</evidence>
<evidence type="ECO:0000259" key="19">
    <source>
        <dbReference type="SMART" id="SM00559"/>
    </source>
</evidence>
<comment type="subcellular location">
    <subcellularLocation>
        <location evidence="2">Chromosome</location>
        <location evidence="2">Telomere</location>
    </subcellularLocation>
    <subcellularLocation>
        <location evidence="1">Nucleus</location>
    </subcellularLocation>
</comment>
<dbReference type="GO" id="GO:0006303">
    <property type="term" value="P:double-strand break repair via nonhomologous end joining"/>
    <property type="evidence" value="ECO:0007669"/>
    <property type="project" value="InterPro"/>
</dbReference>
<evidence type="ECO:0000256" key="5">
    <source>
        <dbReference type="ARBA" id="ARBA00021792"/>
    </source>
</evidence>
<evidence type="ECO:0000256" key="4">
    <source>
        <dbReference type="ARBA" id="ARBA00012551"/>
    </source>
</evidence>